<keyword evidence="3 5" id="KW-1133">Transmembrane helix</keyword>
<keyword evidence="8" id="KW-1185">Reference proteome</keyword>
<evidence type="ECO:0000313" key="7">
    <source>
        <dbReference type="EMBL" id="SEO75132.1"/>
    </source>
</evidence>
<evidence type="ECO:0000256" key="1">
    <source>
        <dbReference type="ARBA" id="ARBA00004141"/>
    </source>
</evidence>
<dbReference type="PANTHER" id="PTHR10846:SF8">
    <property type="entry name" value="INNER MEMBRANE PROTEIN YRBG"/>
    <property type="match status" value="1"/>
</dbReference>
<feature type="transmembrane region" description="Helical" evidence="5">
    <location>
        <begin position="171"/>
        <end position="193"/>
    </location>
</feature>
<dbReference type="OrthoDB" id="9794225at2"/>
<dbReference type="Gene3D" id="1.20.1420.30">
    <property type="entry name" value="NCX, central ion-binding region"/>
    <property type="match status" value="1"/>
</dbReference>
<feature type="transmembrane region" description="Helical" evidence="5">
    <location>
        <begin position="205"/>
        <end position="227"/>
    </location>
</feature>
<dbReference type="PANTHER" id="PTHR10846">
    <property type="entry name" value="SODIUM/POTASSIUM/CALCIUM EXCHANGER"/>
    <property type="match status" value="1"/>
</dbReference>
<dbReference type="STRING" id="406100.SAMN04488052_102604"/>
<proteinExistence type="predicted"/>
<evidence type="ECO:0000256" key="3">
    <source>
        <dbReference type="ARBA" id="ARBA00022989"/>
    </source>
</evidence>
<feature type="transmembrane region" description="Helical" evidence="5">
    <location>
        <begin position="103"/>
        <end position="122"/>
    </location>
</feature>
<feature type="domain" description="Sodium/calcium exchanger membrane region" evidence="6">
    <location>
        <begin position="7"/>
        <end position="137"/>
    </location>
</feature>
<dbReference type="Pfam" id="PF01699">
    <property type="entry name" value="Na_Ca_ex"/>
    <property type="match status" value="2"/>
</dbReference>
<evidence type="ECO:0000256" key="5">
    <source>
        <dbReference type="SAM" id="Phobius"/>
    </source>
</evidence>
<feature type="domain" description="Sodium/calcium exchanger membrane region" evidence="6">
    <location>
        <begin position="171"/>
        <end position="306"/>
    </location>
</feature>
<dbReference type="GO" id="GO:0008273">
    <property type="term" value="F:calcium, potassium:sodium antiporter activity"/>
    <property type="evidence" value="ECO:0007669"/>
    <property type="project" value="TreeGrafter"/>
</dbReference>
<comment type="subcellular location">
    <subcellularLocation>
        <location evidence="1">Membrane</location>
        <topology evidence="1">Multi-pass membrane protein</topology>
    </subcellularLocation>
</comment>
<evidence type="ECO:0000256" key="2">
    <source>
        <dbReference type="ARBA" id="ARBA00022692"/>
    </source>
</evidence>
<keyword evidence="4 5" id="KW-0472">Membrane</keyword>
<dbReference type="EMBL" id="FOEG01000002">
    <property type="protein sequence ID" value="SEO75132.1"/>
    <property type="molecule type" value="Genomic_DNA"/>
</dbReference>
<sequence length="313" mass="32146">MQALLPWLTLAAGFIVLAWSADRLVIGASALALHLGLAPLLVGLFIIGFGTSIPELLVSALAALDGEPELALGNAIGSNIANVGLILALTLAVFPLARQHAGQGVTVTLLAVATAVTLLLIADRYLGRIEGMALMAGLVGSFAWMLHTSRRGAPAVGVEPDAPAMSRLRSAATIAVALLLLLASARALVWAAVLLAERAGISELVIGLSIVAVGTSLPELATAIAAARRQETGLLYGNLIGSNLFNLLAVLGLAAIISPFALSPEVLLRDGALMALLTIPLILLATGRMTGSRLMGVAMVTLYAGYQGSLYLW</sequence>
<dbReference type="RefSeq" id="WP_091641666.1">
    <property type="nucleotide sequence ID" value="NZ_FOEG01000002.1"/>
</dbReference>
<feature type="transmembrane region" description="Helical" evidence="5">
    <location>
        <begin position="239"/>
        <end position="261"/>
    </location>
</feature>
<name>A0A1H8S932_9GAMM</name>
<dbReference type="GO" id="GO:0005886">
    <property type="term" value="C:plasma membrane"/>
    <property type="evidence" value="ECO:0007669"/>
    <property type="project" value="TreeGrafter"/>
</dbReference>
<evidence type="ECO:0000313" key="8">
    <source>
        <dbReference type="Proteomes" id="UP000199657"/>
    </source>
</evidence>
<dbReference type="AlphaFoldDB" id="A0A1H8S932"/>
<dbReference type="InterPro" id="IPR004481">
    <property type="entry name" value="K/Na/Ca-exchanger"/>
</dbReference>
<gene>
    <name evidence="7" type="ORF">SAMN04488052_102604</name>
</gene>
<feature type="transmembrane region" description="Helical" evidence="5">
    <location>
        <begin position="267"/>
        <end position="287"/>
    </location>
</feature>
<dbReference type="InterPro" id="IPR044880">
    <property type="entry name" value="NCX_ion-bd_dom_sf"/>
</dbReference>
<organism evidence="7 8">
    <name type="scientific">Aquisalimonas asiatica</name>
    <dbReference type="NCBI Taxonomy" id="406100"/>
    <lineage>
        <taxon>Bacteria</taxon>
        <taxon>Pseudomonadati</taxon>
        <taxon>Pseudomonadota</taxon>
        <taxon>Gammaproteobacteria</taxon>
        <taxon>Chromatiales</taxon>
        <taxon>Ectothiorhodospiraceae</taxon>
        <taxon>Aquisalimonas</taxon>
    </lineage>
</organism>
<reference evidence="7 8" key="1">
    <citation type="submission" date="2016-10" db="EMBL/GenBank/DDBJ databases">
        <authorList>
            <person name="de Groot N.N."/>
        </authorList>
    </citation>
    <scope>NUCLEOTIDE SEQUENCE [LARGE SCALE GENOMIC DNA]</scope>
    <source>
        <strain evidence="7 8">CGMCC 1.6291</strain>
    </source>
</reference>
<dbReference type="InterPro" id="IPR004837">
    <property type="entry name" value="NaCa_Exmemb"/>
</dbReference>
<evidence type="ECO:0000256" key="4">
    <source>
        <dbReference type="ARBA" id="ARBA00023136"/>
    </source>
</evidence>
<feature type="transmembrane region" description="Helical" evidence="5">
    <location>
        <begin position="37"/>
        <end position="64"/>
    </location>
</feature>
<dbReference type="Proteomes" id="UP000199657">
    <property type="component" value="Unassembled WGS sequence"/>
</dbReference>
<dbReference type="GO" id="GO:0006874">
    <property type="term" value="P:intracellular calcium ion homeostasis"/>
    <property type="evidence" value="ECO:0007669"/>
    <property type="project" value="TreeGrafter"/>
</dbReference>
<keyword evidence="2 5" id="KW-0812">Transmembrane</keyword>
<feature type="transmembrane region" description="Helical" evidence="5">
    <location>
        <begin position="76"/>
        <end position="97"/>
    </location>
</feature>
<protein>
    <submittedName>
        <fullName evidence="7">Cation:H+ antiporter</fullName>
    </submittedName>
</protein>
<evidence type="ECO:0000259" key="6">
    <source>
        <dbReference type="Pfam" id="PF01699"/>
    </source>
</evidence>
<accession>A0A1H8S932</accession>
<dbReference type="GO" id="GO:0005262">
    <property type="term" value="F:calcium channel activity"/>
    <property type="evidence" value="ECO:0007669"/>
    <property type="project" value="TreeGrafter"/>
</dbReference>